<keyword evidence="2" id="KW-1185">Reference proteome</keyword>
<sequence length="127" mass="14489">MVTVEDPELLPCSFQFHNFHDQVGEVRLQCQIMKMDQSLYLWVGDYNDRSMKDLALGFAMDKKPAVSTKIMGPIADEISCNVASRLAKKTGKPVYVSFNVNLDNLTLPSVEKRIHEEFKKHPELLAF</sequence>
<dbReference type="STRING" id="543379.A0A232F0L6"/>
<name>A0A232F0L6_9HYME</name>
<dbReference type="OrthoDB" id="368507at2759"/>
<evidence type="ECO:0008006" key="3">
    <source>
        <dbReference type="Google" id="ProtNLM"/>
    </source>
</evidence>
<evidence type="ECO:0000313" key="2">
    <source>
        <dbReference type="Proteomes" id="UP000215335"/>
    </source>
</evidence>
<proteinExistence type="predicted"/>
<dbReference type="InterPro" id="IPR032157">
    <property type="entry name" value="PAC4"/>
</dbReference>
<dbReference type="Proteomes" id="UP000215335">
    <property type="component" value="Unassembled WGS sequence"/>
</dbReference>
<dbReference type="PANTHER" id="PTHR33559">
    <property type="entry name" value="PROTEASOME ASSEMBLY CHAPERONE 4"/>
    <property type="match status" value="1"/>
</dbReference>
<accession>A0A232F0L6</accession>
<reference evidence="1 2" key="1">
    <citation type="journal article" date="2017" name="Curr. Biol.">
        <title>The Evolution of Venom by Co-option of Single-Copy Genes.</title>
        <authorList>
            <person name="Martinson E.O."/>
            <person name="Mrinalini"/>
            <person name="Kelkar Y.D."/>
            <person name="Chang C.H."/>
            <person name="Werren J.H."/>
        </authorList>
    </citation>
    <scope>NUCLEOTIDE SEQUENCE [LARGE SCALE GENOMIC DNA]</scope>
    <source>
        <strain evidence="1 2">Alberta</strain>
        <tissue evidence="1">Whole body</tissue>
    </source>
</reference>
<comment type="caution">
    <text evidence="1">The sequence shown here is derived from an EMBL/GenBank/DDBJ whole genome shotgun (WGS) entry which is preliminary data.</text>
</comment>
<dbReference type="GO" id="GO:0043248">
    <property type="term" value="P:proteasome assembly"/>
    <property type="evidence" value="ECO:0007669"/>
    <property type="project" value="InterPro"/>
</dbReference>
<dbReference type="Pfam" id="PF16093">
    <property type="entry name" value="PAC4"/>
    <property type="match status" value="1"/>
</dbReference>
<evidence type="ECO:0000313" key="1">
    <source>
        <dbReference type="EMBL" id="OXU24120.1"/>
    </source>
</evidence>
<dbReference type="EMBL" id="NNAY01001398">
    <property type="protein sequence ID" value="OXU24120.1"/>
    <property type="molecule type" value="Genomic_DNA"/>
</dbReference>
<dbReference type="PANTHER" id="PTHR33559:SF1">
    <property type="entry name" value="PROTEASOME ASSEMBLY CHAPERONE 4"/>
    <property type="match status" value="1"/>
</dbReference>
<dbReference type="AlphaFoldDB" id="A0A232F0L6"/>
<protein>
    <recommendedName>
        <fullName evidence="3">Proteasome assembly chaperone 4</fullName>
    </recommendedName>
</protein>
<gene>
    <name evidence="1" type="ORF">TSAR_010134</name>
</gene>
<organism evidence="1 2">
    <name type="scientific">Trichomalopsis sarcophagae</name>
    <dbReference type="NCBI Taxonomy" id="543379"/>
    <lineage>
        <taxon>Eukaryota</taxon>
        <taxon>Metazoa</taxon>
        <taxon>Ecdysozoa</taxon>
        <taxon>Arthropoda</taxon>
        <taxon>Hexapoda</taxon>
        <taxon>Insecta</taxon>
        <taxon>Pterygota</taxon>
        <taxon>Neoptera</taxon>
        <taxon>Endopterygota</taxon>
        <taxon>Hymenoptera</taxon>
        <taxon>Apocrita</taxon>
        <taxon>Proctotrupomorpha</taxon>
        <taxon>Chalcidoidea</taxon>
        <taxon>Pteromalidae</taxon>
        <taxon>Pteromalinae</taxon>
        <taxon>Trichomalopsis</taxon>
    </lineage>
</organism>